<evidence type="ECO:0000313" key="4">
    <source>
        <dbReference type="Proteomes" id="UP001273350"/>
    </source>
</evidence>
<reference evidence="3 4" key="1">
    <citation type="submission" date="2023-11" db="EMBL/GenBank/DDBJ databases">
        <title>Unpublished Manusciprt.</title>
        <authorList>
            <person name="Saticioglu I.B."/>
            <person name="Ay H."/>
            <person name="Ajmi N."/>
            <person name="Altun S."/>
            <person name="Duman M."/>
        </authorList>
    </citation>
    <scope>NUCLEOTIDE SEQUENCE [LARGE SCALE GENOMIC DNA]</scope>
    <source>
        <strain evidence="3 4">Fl-318</strain>
    </source>
</reference>
<dbReference type="InterPro" id="IPR025737">
    <property type="entry name" value="FApF"/>
</dbReference>
<gene>
    <name evidence="3" type="ORF">SGQ83_02985</name>
</gene>
<organism evidence="3 4">
    <name type="scientific">Flavobacterium cupriresistens</name>
    <dbReference type="NCBI Taxonomy" id="2893885"/>
    <lineage>
        <taxon>Bacteria</taxon>
        <taxon>Pseudomonadati</taxon>
        <taxon>Bacteroidota</taxon>
        <taxon>Flavobacteriia</taxon>
        <taxon>Flavobacteriales</taxon>
        <taxon>Flavobacteriaceae</taxon>
        <taxon>Flavobacterium</taxon>
    </lineage>
</organism>
<keyword evidence="2" id="KW-0732">Signal</keyword>
<dbReference type="RefSeq" id="WP_230001395.1">
    <property type="nucleotide sequence ID" value="NZ_CP087134.1"/>
</dbReference>
<keyword evidence="4" id="KW-1185">Reference proteome</keyword>
<feature type="signal peptide" evidence="2">
    <location>
        <begin position="1"/>
        <end position="21"/>
    </location>
</feature>
<dbReference type="Proteomes" id="UP001273350">
    <property type="component" value="Unassembled WGS sequence"/>
</dbReference>
<feature type="chain" id="PRO_5045608009" evidence="2">
    <location>
        <begin position="22"/>
        <end position="326"/>
    </location>
</feature>
<dbReference type="Pfam" id="PF13557">
    <property type="entry name" value="Phenol_MetA_deg"/>
    <property type="match status" value="1"/>
</dbReference>
<sequence length="326" mass="37304">MLKVKNLFIATLFFTPQFFFAQYTDIINSNRPGETMSAFAVGKTVIQAEIGIYGIKEKHDLLNYDANGFGTDLTFRYGAFLEKLEFVLDLQYQMEAFNTPYNNSKRNNFRQTVLGAKYLIYDPFKNYEKTKNIYSYKANHSFDWHQLIPAVSLFAGANFVGADNPYSFSPKSSISPKVVLITQNQFGGGKWVFVTNIIADYITTDYPSYGYVLTLTHGFNNKWSGFVENQGYKSDFYSDAIVRGGAAYLINPNLQVDASVSTNFKNTPSILYGGVGVSWRYDGKYKEKQIESKRQSRKDKNNPKDAKSKKETDYQAQERKRKSKYE</sequence>
<proteinExistence type="predicted"/>
<name>A0ABU4R6T8_9FLAO</name>
<evidence type="ECO:0000313" key="3">
    <source>
        <dbReference type="EMBL" id="MDX6188301.1"/>
    </source>
</evidence>
<evidence type="ECO:0000256" key="2">
    <source>
        <dbReference type="SAM" id="SignalP"/>
    </source>
</evidence>
<feature type="region of interest" description="Disordered" evidence="1">
    <location>
        <begin position="288"/>
        <end position="326"/>
    </location>
</feature>
<protein>
    <submittedName>
        <fullName evidence="3">Transporter</fullName>
    </submittedName>
</protein>
<comment type="caution">
    <text evidence="3">The sequence shown here is derived from an EMBL/GenBank/DDBJ whole genome shotgun (WGS) entry which is preliminary data.</text>
</comment>
<dbReference type="EMBL" id="JAWXVI010000002">
    <property type="protein sequence ID" value="MDX6188301.1"/>
    <property type="molecule type" value="Genomic_DNA"/>
</dbReference>
<accession>A0ABU4R6T8</accession>
<evidence type="ECO:0000256" key="1">
    <source>
        <dbReference type="SAM" id="MobiDB-lite"/>
    </source>
</evidence>